<reference evidence="1 2" key="1">
    <citation type="journal article" date="2018" name="Sci. Rep.">
        <title>Genomic signatures of local adaptation to the degree of environmental predictability in rotifers.</title>
        <authorList>
            <person name="Franch-Gras L."/>
            <person name="Hahn C."/>
            <person name="Garcia-Roger E.M."/>
            <person name="Carmona M.J."/>
            <person name="Serra M."/>
            <person name="Gomez A."/>
        </authorList>
    </citation>
    <scope>NUCLEOTIDE SEQUENCE [LARGE SCALE GENOMIC DNA]</scope>
    <source>
        <strain evidence="1">HYR1</strain>
    </source>
</reference>
<comment type="caution">
    <text evidence="1">The sequence shown here is derived from an EMBL/GenBank/DDBJ whole genome shotgun (WGS) entry which is preliminary data.</text>
</comment>
<evidence type="ECO:0000313" key="2">
    <source>
        <dbReference type="Proteomes" id="UP000276133"/>
    </source>
</evidence>
<protein>
    <recommendedName>
        <fullName evidence="3">HAT C-terminal dimerisation domain-containing protein</fullName>
    </recommendedName>
</protein>
<gene>
    <name evidence="1" type="ORF">BpHYR1_050552</name>
</gene>
<name>A0A3M7SCX2_BRAPC</name>
<sequence length="132" mass="15209">MCNLAKNLTKCTKKIFVICKIKFLNIIKKILNDGLVLPIFESLKTEITLIKFMRIIPVPSQNAPVTSEKKKLRATLQLFDTTSVPAEQLFSHTGNTLWDRRNRLSPDKLDKIMTIFYSILIESFIYSNFGIK</sequence>
<accession>A0A3M7SCX2</accession>
<keyword evidence="2" id="KW-1185">Reference proteome</keyword>
<dbReference type="Proteomes" id="UP000276133">
    <property type="component" value="Unassembled WGS sequence"/>
</dbReference>
<evidence type="ECO:0000313" key="1">
    <source>
        <dbReference type="EMBL" id="RNA33589.1"/>
    </source>
</evidence>
<dbReference type="AlphaFoldDB" id="A0A3M7SCX2"/>
<organism evidence="1 2">
    <name type="scientific">Brachionus plicatilis</name>
    <name type="common">Marine rotifer</name>
    <name type="synonym">Brachionus muelleri</name>
    <dbReference type="NCBI Taxonomy" id="10195"/>
    <lineage>
        <taxon>Eukaryota</taxon>
        <taxon>Metazoa</taxon>
        <taxon>Spiralia</taxon>
        <taxon>Gnathifera</taxon>
        <taxon>Rotifera</taxon>
        <taxon>Eurotatoria</taxon>
        <taxon>Monogononta</taxon>
        <taxon>Pseudotrocha</taxon>
        <taxon>Ploima</taxon>
        <taxon>Brachionidae</taxon>
        <taxon>Brachionus</taxon>
    </lineage>
</organism>
<evidence type="ECO:0008006" key="3">
    <source>
        <dbReference type="Google" id="ProtNLM"/>
    </source>
</evidence>
<dbReference type="EMBL" id="REGN01001614">
    <property type="protein sequence ID" value="RNA33589.1"/>
    <property type="molecule type" value="Genomic_DNA"/>
</dbReference>
<proteinExistence type="predicted"/>
<dbReference type="OrthoDB" id="1607513at2759"/>